<keyword evidence="15 19" id="KW-0472">Membrane</keyword>
<dbReference type="InterPro" id="IPR044865">
    <property type="entry name" value="MRH_dom"/>
</dbReference>
<dbReference type="GO" id="GO:0030659">
    <property type="term" value="C:cytoplasmic vesicle membrane"/>
    <property type="evidence" value="ECO:0007669"/>
    <property type="project" value="UniProtKB-SubCell"/>
</dbReference>
<evidence type="ECO:0000256" key="11">
    <source>
        <dbReference type="ARBA" id="ARBA00022989"/>
    </source>
</evidence>
<evidence type="ECO:0000256" key="7">
    <source>
        <dbReference type="ARBA" id="ARBA00022448"/>
    </source>
</evidence>
<evidence type="ECO:0000313" key="23">
    <source>
        <dbReference type="Proteomes" id="UP001392437"/>
    </source>
</evidence>
<keyword evidence="12" id="KW-0072">Autophagy</keyword>
<keyword evidence="14" id="KW-0496">Mitochondrion</keyword>
<evidence type="ECO:0000256" key="15">
    <source>
        <dbReference type="ARBA" id="ARBA00023136"/>
    </source>
</evidence>
<organism evidence="22 23">
    <name type="scientific">Apiospora kogelbergensis</name>
    <dbReference type="NCBI Taxonomy" id="1337665"/>
    <lineage>
        <taxon>Eukaryota</taxon>
        <taxon>Fungi</taxon>
        <taxon>Dikarya</taxon>
        <taxon>Ascomycota</taxon>
        <taxon>Pezizomycotina</taxon>
        <taxon>Sordariomycetes</taxon>
        <taxon>Xylariomycetidae</taxon>
        <taxon>Amphisphaeriales</taxon>
        <taxon>Apiosporaceae</taxon>
        <taxon>Apiospora</taxon>
    </lineage>
</organism>
<gene>
    <name evidence="22" type="ORF">PG999_002819</name>
</gene>
<evidence type="ECO:0000259" key="21">
    <source>
        <dbReference type="PROSITE" id="PS51914"/>
    </source>
</evidence>
<feature type="chain" id="PRO_5043597931" description="Autophagy-related protein 27" evidence="20">
    <location>
        <begin position="28"/>
        <end position="364"/>
    </location>
</feature>
<evidence type="ECO:0000313" key="22">
    <source>
        <dbReference type="EMBL" id="KAK8130439.1"/>
    </source>
</evidence>
<keyword evidence="10" id="KW-0653">Protein transport</keyword>
<name>A0AAW0R988_9PEZI</name>
<protein>
    <recommendedName>
        <fullName evidence="6">Autophagy-related protein 27</fullName>
    </recommendedName>
</protein>
<keyword evidence="8 19" id="KW-0812">Transmembrane</keyword>
<dbReference type="Gene3D" id="2.70.130.10">
    <property type="entry name" value="Mannose-6-phosphate receptor binding domain"/>
    <property type="match status" value="1"/>
</dbReference>
<evidence type="ECO:0000256" key="1">
    <source>
        <dbReference type="ARBA" id="ARBA00004304"/>
    </source>
</evidence>
<sequence>MRFSPSISGAAADATLLLLLLAPAANAMLQCESIVADGKKFNLKPLGGAHSVVVSHLDELGTNYVNTTYTTDICQALKRKGDVDRKLQCPQGTRVCALEHWVGNDDKKTDTLHSVFPIAGELKGKAGGGGNLDHEAVRLSTSDSNADSKKEGLRLILRGGIRTFEDKTQKKQQAIIEFVCDKDKEGTEGEVKPSDEYDDTTNAAAVLRRGSPTDPLLYAADEGGDDKDKDKEPKPTGPVQLGPEDRALIFESYGALDSDKDIDVLRLTWKTKHACENAADNGDATPSKSWGFFTWIVILVFLGTASYLIFGSWLNYNRYGARGWDLLPHGDTIRDIPYLMKDWIRRVLNTVQGSGASRGGYSAV</sequence>
<dbReference type="GO" id="GO:0034045">
    <property type="term" value="C:phagophore assembly site membrane"/>
    <property type="evidence" value="ECO:0007669"/>
    <property type="project" value="UniProtKB-SubCell"/>
</dbReference>
<evidence type="ECO:0000256" key="3">
    <source>
        <dbReference type="ARBA" id="ARBA00004472"/>
    </source>
</evidence>
<dbReference type="Proteomes" id="UP001392437">
    <property type="component" value="Unassembled WGS sequence"/>
</dbReference>
<keyword evidence="16" id="KW-1015">Disulfide bond</keyword>
<keyword evidence="17" id="KW-0968">Cytoplasmic vesicle</keyword>
<evidence type="ECO:0000256" key="14">
    <source>
        <dbReference type="ARBA" id="ARBA00023128"/>
    </source>
</evidence>
<keyword evidence="13" id="KW-0333">Golgi apparatus</keyword>
<dbReference type="InterPro" id="IPR018939">
    <property type="entry name" value="Autophagy-rel_prot_27"/>
</dbReference>
<keyword evidence="23" id="KW-1185">Reference proteome</keyword>
<feature type="region of interest" description="Disordered" evidence="18">
    <location>
        <begin position="185"/>
        <end position="242"/>
    </location>
</feature>
<dbReference type="GO" id="GO:0031966">
    <property type="term" value="C:mitochondrial membrane"/>
    <property type="evidence" value="ECO:0007669"/>
    <property type="project" value="UniProtKB-SubCell"/>
</dbReference>
<evidence type="ECO:0000256" key="16">
    <source>
        <dbReference type="ARBA" id="ARBA00023157"/>
    </source>
</evidence>
<accession>A0AAW0R988</accession>
<reference evidence="22 23" key="1">
    <citation type="submission" date="2023-01" db="EMBL/GenBank/DDBJ databases">
        <title>Analysis of 21 Apiospora genomes using comparative genomics revels a genus with tremendous synthesis potential of carbohydrate active enzymes and secondary metabolites.</title>
        <authorList>
            <person name="Sorensen T."/>
        </authorList>
    </citation>
    <scope>NUCLEOTIDE SEQUENCE [LARGE SCALE GENOMIC DNA]</scope>
    <source>
        <strain evidence="22 23">CBS 117206</strain>
    </source>
</reference>
<evidence type="ECO:0000256" key="13">
    <source>
        <dbReference type="ARBA" id="ARBA00023034"/>
    </source>
</evidence>
<comment type="similarity">
    <text evidence="5">Belongs to the ATG27 family.</text>
</comment>
<dbReference type="InterPro" id="IPR009011">
    <property type="entry name" value="Man6P_isomerase_rcpt-bd_dom_sf"/>
</dbReference>
<evidence type="ECO:0000256" key="9">
    <source>
        <dbReference type="ARBA" id="ARBA00022729"/>
    </source>
</evidence>
<evidence type="ECO:0000256" key="18">
    <source>
        <dbReference type="SAM" id="MobiDB-lite"/>
    </source>
</evidence>
<keyword evidence="7" id="KW-0813">Transport</keyword>
<dbReference type="PANTHER" id="PTHR15071:SF13">
    <property type="entry name" value="AUTOPHAGY-RELATED PROTEIN 27"/>
    <property type="match status" value="1"/>
</dbReference>
<dbReference type="GO" id="GO:0015031">
    <property type="term" value="P:protein transport"/>
    <property type="evidence" value="ECO:0007669"/>
    <property type="project" value="UniProtKB-KW"/>
</dbReference>
<comment type="caution">
    <text evidence="22">The sequence shown here is derived from an EMBL/GenBank/DDBJ whole genome shotgun (WGS) entry which is preliminary data.</text>
</comment>
<evidence type="ECO:0000256" key="20">
    <source>
        <dbReference type="SAM" id="SignalP"/>
    </source>
</evidence>
<evidence type="ECO:0000256" key="8">
    <source>
        <dbReference type="ARBA" id="ARBA00022692"/>
    </source>
</evidence>
<dbReference type="Pfam" id="PF09451">
    <property type="entry name" value="ATG27"/>
    <property type="match status" value="1"/>
</dbReference>
<dbReference type="PANTHER" id="PTHR15071">
    <property type="entry name" value="MANNOSE-6-PHOSPHATE RECEPTOR FAMILY MEMBER"/>
    <property type="match status" value="1"/>
</dbReference>
<dbReference type="EMBL" id="JAQQWP010000002">
    <property type="protein sequence ID" value="KAK8130439.1"/>
    <property type="molecule type" value="Genomic_DNA"/>
</dbReference>
<feature type="signal peptide" evidence="20">
    <location>
        <begin position="1"/>
        <end position="27"/>
    </location>
</feature>
<feature type="transmembrane region" description="Helical" evidence="19">
    <location>
        <begin position="290"/>
        <end position="310"/>
    </location>
</feature>
<dbReference type="PROSITE" id="PS51914">
    <property type="entry name" value="MRH"/>
    <property type="match status" value="1"/>
</dbReference>
<evidence type="ECO:0000256" key="10">
    <source>
        <dbReference type="ARBA" id="ARBA00022927"/>
    </source>
</evidence>
<evidence type="ECO:0000256" key="5">
    <source>
        <dbReference type="ARBA" id="ARBA00005363"/>
    </source>
</evidence>
<dbReference type="AlphaFoldDB" id="A0AAW0R988"/>
<evidence type="ECO:0000256" key="2">
    <source>
        <dbReference type="ARBA" id="ARBA00004358"/>
    </source>
</evidence>
<evidence type="ECO:0000256" key="6">
    <source>
        <dbReference type="ARBA" id="ARBA00013776"/>
    </source>
</evidence>
<evidence type="ECO:0000256" key="4">
    <source>
        <dbReference type="ARBA" id="ARBA00004614"/>
    </source>
</evidence>
<proteinExistence type="inferred from homology"/>
<dbReference type="GO" id="GO:0000139">
    <property type="term" value="C:Golgi membrane"/>
    <property type="evidence" value="ECO:0007669"/>
    <property type="project" value="UniProtKB-SubCell"/>
</dbReference>
<keyword evidence="11 19" id="KW-1133">Transmembrane helix</keyword>
<dbReference type="GO" id="GO:0006914">
    <property type="term" value="P:autophagy"/>
    <property type="evidence" value="ECO:0007669"/>
    <property type="project" value="UniProtKB-KW"/>
</dbReference>
<comment type="subcellular location">
    <subcellularLocation>
        <location evidence="2">Cytoplasmic vesicle membrane</location>
        <topology evidence="2">Single-pass type I membrane protein</topology>
    </subcellularLocation>
    <subcellularLocation>
        <location evidence="4">Golgi apparatus membrane</location>
        <topology evidence="4">Single-pass type I membrane protein</topology>
    </subcellularLocation>
    <subcellularLocation>
        <location evidence="1">Mitochondrion membrane</location>
        <topology evidence="1">Single-pass membrane protein</topology>
    </subcellularLocation>
    <subcellularLocation>
        <location evidence="3">Preautophagosomal structure membrane</location>
        <topology evidence="3">Single-pass type I membrane protein</topology>
    </subcellularLocation>
</comment>
<evidence type="ECO:0000256" key="19">
    <source>
        <dbReference type="SAM" id="Phobius"/>
    </source>
</evidence>
<feature type="domain" description="MRH" evidence="21">
    <location>
        <begin position="29"/>
        <end position="277"/>
    </location>
</feature>
<evidence type="ECO:0000256" key="12">
    <source>
        <dbReference type="ARBA" id="ARBA00023006"/>
    </source>
</evidence>
<feature type="compositionally biased region" description="Basic and acidic residues" evidence="18">
    <location>
        <begin position="185"/>
        <end position="195"/>
    </location>
</feature>
<keyword evidence="9 20" id="KW-0732">Signal</keyword>
<evidence type="ECO:0000256" key="17">
    <source>
        <dbReference type="ARBA" id="ARBA00023329"/>
    </source>
</evidence>